<accession>A0A327M6H3</accession>
<proteinExistence type="inferred from homology"/>
<organism evidence="2 3">
    <name type="scientific">Roseicella frigidaeris</name>
    <dbReference type="NCBI Taxonomy" id="2230885"/>
    <lineage>
        <taxon>Bacteria</taxon>
        <taxon>Pseudomonadati</taxon>
        <taxon>Pseudomonadota</taxon>
        <taxon>Alphaproteobacteria</taxon>
        <taxon>Acetobacterales</taxon>
        <taxon>Roseomonadaceae</taxon>
        <taxon>Roseicella</taxon>
    </lineage>
</organism>
<dbReference type="Pfam" id="PF14602">
    <property type="entry name" value="Hexapep_2"/>
    <property type="match status" value="1"/>
</dbReference>
<dbReference type="Pfam" id="PF00132">
    <property type="entry name" value="Hexapep"/>
    <property type="match status" value="1"/>
</dbReference>
<gene>
    <name evidence="2" type="ORF">DOO78_15890</name>
</gene>
<dbReference type="PANTHER" id="PTHR43300">
    <property type="entry name" value="ACETYLTRANSFERASE"/>
    <property type="match status" value="1"/>
</dbReference>
<dbReference type="InterPro" id="IPR011004">
    <property type="entry name" value="Trimer_LpxA-like_sf"/>
</dbReference>
<protein>
    <submittedName>
        <fullName evidence="2">Acetyltransferase</fullName>
    </submittedName>
</protein>
<evidence type="ECO:0000256" key="1">
    <source>
        <dbReference type="ARBA" id="ARBA00007274"/>
    </source>
</evidence>
<dbReference type="GO" id="GO:0016740">
    <property type="term" value="F:transferase activity"/>
    <property type="evidence" value="ECO:0007669"/>
    <property type="project" value="UniProtKB-KW"/>
</dbReference>
<dbReference type="InterPro" id="IPR050179">
    <property type="entry name" value="Trans_hexapeptide_repeat"/>
</dbReference>
<keyword evidence="2" id="KW-0808">Transferase</keyword>
<dbReference type="RefSeq" id="WP_111470849.1">
    <property type="nucleotide sequence ID" value="NZ_QLIX01000012.1"/>
</dbReference>
<comment type="caution">
    <text evidence="2">The sequence shown here is derived from an EMBL/GenBank/DDBJ whole genome shotgun (WGS) entry which is preliminary data.</text>
</comment>
<dbReference type="EMBL" id="QLIX01000012">
    <property type="protein sequence ID" value="RAI57966.1"/>
    <property type="molecule type" value="Genomic_DNA"/>
</dbReference>
<dbReference type="PANTHER" id="PTHR43300:SF7">
    <property type="entry name" value="UDP-N-ACETYLBACILLOSAMINE N-ACETYLTRANSFERASE"/>
    <property type="match status" value="1"/>
</dbReference>
<dbReference type="Gene3D" id="2.160.10.10">
    <property type="entry name" value="Hexapeptide repeat proteins"/>
    <property type="match status" value="1"/>
</dbReference>
<dbReference type="OrthoDB" id="9815592at2"/>
<name>A0A327M6H3_9PROT</name>
<dbReference type="SUPFAM" id="SSF51161">
    <property type="entry name" value="Trimeric LpxA-like enzymes"/>
    <property type="match status" value="1"/>
</dbReference>
<sequence>MTAALLFGIGSPLVVDVEESLHRAGLRVAAGIHNCGGRHWLPEGIAVLAPEALSGALLDLPYLVPLFTPRHRRLAARQAASLGLRHPLSLIDPSIAAPRRLEIGPGCYLNAGISLGSNSTLGAFVLVNRGASIGHHARLGAFVSIGPGAVLAGGVTIGEGSMVCAGATILPGVTIGEDAVVAAGAVVTRDLPDGHLAAGNPARHIRHDNGLKAG</sequence>
<dbReference type="AlphaFoldDB" id="A0A327M6H3"/>
<reference evidence="3" key="1">
    <citation type="submission" date="2018-06" db="EMBL/GenBank/DDBJ databases">
        <authorList>
            <person name="Khan S.A."/>
        </authorList>
    </citation>
    <scope>NUCLEOTIDE SEQUENCE [LARGE SCALE GENOMIC DNA]</scope>
    <source>
        <strain evidence="3">DB-1506</strain>
    </source>
</reference>
<evidence type="ECO:0000313" key="2">
    <source>
        <dbReference type="EMBL" id="RAI57966.1"/>
    </source>
</evidence>
<keyword evidence="3" id="KW-1185">Reference proteome</keyword>
<comment type="similarity">
    <text evidence="1">Belongs to the transferase hexapeptide repeat family.</text>
</comment>
<dbReference type="Proteomes" id="UP000249065">
    <property type="component" value="Unassembled WGS sequence"/>
</dbReference>
<evidence type="ECO:0000313" key="3">
    <source>
        <dbReference type="Proteomes" id="UP000249065"/>
    </source>
</evidence>
<dbReference type="InterPro" id="IPR001451">
    <property type="entry name" value="Hexapep"/>
</dbReference>